<gene>
    <name evidence="9" type="ORF">ACG04R_24545</name>
</gene>
<dbReference type="PANTHER" id="PTHR45339:SF1">
    <property type="entry name" value="HYBRID SIGNAL TRANSDUCTION HISTIDINE KINASE J"/>
    <property type="match status" value="1"/>
</dbReference>
<dbReference type="Proteomes" id="UP001606134">
    <property type="component" value="Unassembled WGS sequence"/>
</dbReference>
<feature type="domain" description="Response regulatory" evidence="8">
    <location>
        <begin position="555"/>
        <end position="676"/>
    </location>
</feature>
<dbReference type="SMART" id="SM00388">
    <property type="entry name" value="HisKA"/>
    <property type="match status" value="1"/>
</dbReference>
<dbReference type="PRINTS" id="PR00344">
    <property type="entry name" value="BCTRLSENSOR"/>
</dbReference>
<dbReference type="InterPro" id="IPR003661">
    <property type="entry name" value="HisK_dim/P_dom"/>
</dbReference>
<protein>
    <recommendedName>
        <fullName evidence="2">histidine kinase</fullName>
        <ecNumber evidence="2">2.7.13.3</ecNumber>
    </recommendedName>
</protein>
<keyword evidence="10" id="KW-1185">Reference proteome</keyword>
<dbReference type="InterPro" id="IPR036890">
    <property type="entry name" value="HATPase_C_sf"/>
</dbReference>
<dbReference type="CDD" id="cd17546">
    <property type="entry name" value="REC_hyHK_CKI1_RcsC-like"/>
    <property type="match status" value="1"/>
</dbReference>
<comment type="caution">
    <text evidence="9">The sequence shown here is derived from an EMBL/GenBank/DDBJ whole genome shotgun (WGS) entry which is preliminary data.</text>
</comment>
<dbReference type="InterPro" id="IPR001789">
    <property type="entry name" value="Sig_transdc_resp-reg_receiver"/>
</dbReference>
<dbReference type="SMART" id="SM00387">
    <property type="entry name" value="HATPase_c"/>
    <property type="match status" value="1"/>
</dbReference>
<dbReference type="InterPro" id="IPR036097">
    <property type="entry name" value="HisK_dim/P_sf"/>
</dbReference>
<reference evidence="9 10" key="1">
    <citation type="submission" date="2024-08" db="EMBL/GenBank/DDBJ databases">
        <authorList>
            <person name="Lu H."/>
        </authorList>
    </citation>
    <scope>NUCLEOTIDE SEQUENCE [LARGE SCALE GENOMIC DNA]</scope>
    <source>
        <strain evidence="9 10">BYS78W</strain>
    </source>
</reference>
<evidence type="ECO:0000256" key="5">
    <source>
        <dbReference type="PROSITE-ProRule" id="PRU00169"/>
    </source>
</evidence>
<evidence type="ECO:0000256" key="2">
    <source>
        <dbReference type="ARBA" id="ARBA00012438"/>
    </source>
</evidence>
<dbReference type="Pfam" id="PF00072">
    <property type="entry name" value="Response_reg"/>
    <property type="match status" value="1"/>
</dbReference>
<dbReference type="PANTHER" id="PTHR45339">
    <property type="entry name" value="HYBRID SIGNAL TRANSDUCTION HISTIDINE KINASE J"/>
    <property type="match status" value="1"/>
</dbReference>
<evidence type="ECO:0000256" key="1">
    <source>
        <dbReference type="ARBA" id="ARBA00000085"/>
    </source>
</evidence>
<dbReference type="InterPro" id="IPR004358">
    <property type="entry name" value="Sig_transdc_His_kin-like_C"/>
</dbReference>
<dbReference type="InterPro" id="IPR005467">
    <property type="entry name" value="His_kinase_dom"/>
</dbReference>
<feature type="modified residue" description="4-aspartylphosphate" evidence="5">
    <location>
        <position position="754"/>
    </location>
</feature>
<evidence type="ECO:0000256" key="4">
    <source>
        <dbReference type="ARBA" id="ARBA00023012"/>
    </source>
</evidence>
<dbReference type="PROSITE" id="PS50109">
    <property type="entry name" value="HIS_KIN"/>
    <property type="match status" value="1"/>
</dbReference>
<feature type="transmembrane region" description="Helical" evidence="6">
    <location>
        <begin position="31"/>
        <end position="49"/>
    </location>
</feature>
<evidence type="ECO:0000313" key="9">
    <source>
        <dbReference type="EMBL" id="MFG6489868.1"/>
    </source>
</evidence>
<dbReference type="CDD" id="cd00156">
    <property type="entry name" value="REC"/>
    <property type="match status" value="1"/>
</dbReference>
<dbReference type="SUPFAM" id="SSF55874">
    <property type="entry name" value="ATPase domain of HSP90 chaperone/DNA topoisomerase II/histidine kinase"/>
    <property type="match status" value="1"/>
</dbReference>
<feature type="transmembrane region" description="Helical" evidence="6">
    <location>
        <begin position="129"/>
        <end position="149"/>
    </location>
</feature>
<dbReference type="PROSITE" id="PS50110">
    <property type="entry name" value="RESPONSE_REGULATORY"/>
    <property type="match status" value="2"/>
</dbReference>
<keyword evidence="6" id="KW-0472">Membrane</keyword>
<dbReference type="EMBL" id="JBIGIC010000015">
    <property type="protein sequence ID" value="MFG6489868.1"/>
    <property type="molecule type" value="Genomic_DNA"/>
</dbReference>
<feature type="domain" description="Response regulatory" evidence="8">
    <location>
        <begin position="705"/>
        <end position="821"/>
    </location>
</feature>
<feature type="domain" description="Histidine kinase" evidence="7">
    <location>
        <begin position="317"/>
        <end position="538"/>
    </location>
</feature>
<dbReference type="Pfam" id="PF17158">
    <property type="entry name" value="MASE4"/>
    <property type="match status" value="1"/>
</dbReference>
<dbReference type="SUPFAM" id="SSF47384">
    <property type="entry name" value="Homodimeric domain of signal transducing histidine kinase"/>
    <property type="match status" value="1"/>
</dbReference>
<keyword evidence="6" id="KW-1133">Transmembrane helix</keyword>
<accession>A0ABW7HIX0</accession>
<evidence type="ECO:0000259" key="7">
    <source>
        <dbReference type="PROSITE" id="PS50109"/>
    </source>
</evidence>
<keyword evidence="4" id="KW-0902">Two-component regulatory system</keyword>
<evidence type="ECO:0000256" key="6">
    <source>
        <dbReference type="SAM" id="Phobius"/>
    </source>
</evidence>
<dbReference type="SMART" id="SM00448">
    <property type="entry name" value="REC"/>
    <property type="match status" value="2"/>
</dbReference>
<dbReference type="Gene3D" id="3.40.50.2300">
    <property type="match status" value="2"/>
</dbReference>
<dbReference type="Pfam" id="PF02518">
    <property type="entry name" value="HATPase_c"/>
    <property type="match status" value="1"/>
</dbReference>
<dbReference type="CDD" id="cd00082">
    <property type="entry name" value="HisKA"/>
    <property type="match status" value="1"/>
</dbReference>
<feature type="transmembrane region" description="Helical" evidence="6">
    <location>
        <begin position="227"/>
        <end position="248"/>
    </location>
</feature>
<dbReference type="InterPro" id="IPR011006">
    <property type="entry name" value="CheY-like_superfamily"/>
</dbReference>
<feature type="modified residue" description="4-aspartylphosphate" evidence="5">
    <location>
        <position position="608"/>
    </location>
</feature>
<dbReference type="CDD" id="cd16922">
    <property type="entry name" value="HATPase_EvgS-ArcB-TorS-like"/>
    <property type="match status" value="1"/>
</dbReference>
<feature type="transmembrane region" description="Helical" evidence="6">
    <location>
        <begin position="195"/>
        <end position="215"/>
    </location>
</feature>
<dbReference type="EC" id="2.7.13.3" evidence="2"/>
<dbReference type="Pfam" id="PF00512">
    <property type="entry name" value="HisKA"/>
    <property type="match status" value="1"/>
</dbReference>
<dbReference type="Gene3D" id="1.10.287.130">
    <property type="match status" value="1"/>
</dbReference>
<dbReference type="InterPro" id="IPR003594">
    <property type="entry name" value="HATPase_dom"/>
</dbReference>
<evidence type="ECO:0000256" key="3">
    <source>
        <dbReference type="ARBA" id="ARBA00022553"/>
    </source>
</evidence>
<proteinExistence type="predicted"/>
<evidence type="ECO:0000313" key="10">
    <source>
        <dbReference type="Proteomes" id="UP001606134"/>
    </source>
</evidence>
<keyword evidence="6" id="KW-0812">Transmembrane</keyword>
<dbReference type="RefSeq" id="WP_394416396.1">
    <property type="nucleotide sequence ID" value="NZ_JBIGIC010000015.1"/>
</dbReference>
<dbReference type="SUPFAM" id="SSF52172">
    <property type="entry name" value="CheY-like"/>
    <property type="match status" value="2"/>
</dbReference>
<sequence length="835" mass="90769">MHNSSPSEASAQETPAFLLDQPAGPRERRHALVVALVSLAAFAALVPFAQLKLPAAPAFIPIYQSALVLTDLITAVLLFGQYRILRSQGLLVLGCGYVFTALLATAHALTFPGLFSATGLLGATTQSTAWLYMLWHGGFPLFVLGYAALKSRPRLAPSAAMWPVATLVAALGLIALATLGHAWLPDLLVGGRYSATYLATVGGIWTLSLAALVSLWRQRPRTVLDLWLMVVCLAWLFDIALSAMLNAARFDLGFYAGRIYGLLACSVVLLELLLENSTLYARLFTAYEADHRQSEALAVARDEAQAANAAKSLFLASMSHEIRTPMNAIIGLTNLVLETRLDDRQRDYLGKVQTSSKALLSLLNDILDYSKIEAGKITLEAEEFSPEELIENVGHLFSARLEESGLDLLFEFDEHLPDRLLGDGLRLTQVLNNLVGNAIKFTPKGEIVVRTELLGEEGDRMRLRISVRDTGIGMTPEQRAGLFQLFGQADASIARRYGGTGLGLAICERLVELMDGRFEVSSEPGQGSTFAFTCSFSRAKPGAERIDLHRIRGMRTLVIDAQPTERLILQRMLQSWRFQVGVASFGDEALHRIRQVDPDHPYELLLLDWSTTGADFIANACRTASERGMPPPAVIALGSLSSSLLIAEELRDHAATLVLAKPVTPSRLFDTLMQLQRGDARGAPVPAGDSMADLADTMHPIHGARVLLVEDNPVNQQVALAFLQMMKLDVEVAENGVEAVERVKHEHFDVVLMDMQMPQMDGVSATRLIRAMPERSGLPIIAMTAGAMEADVQGCLAAGMNAHVSKPIDAKQLVRTLLAWVPPVADGRGRQLPAG</sequence>
<dbReference type="InterPro" id="IPR033424">
    <property type="entry name" value="MASE4"/>
</dbReference>
<keyword evidence="3 5" id="KW-0597">Phosphoprotein</keyword>
<feature type="transmembrane region" description="Helical" evidence="6">
    <location>
        <begin position="161"/>
        <end position="183"/>
    </location>
</feature>
<name>A0ABW7HIX0_9BURK</name>
<dbReference type="Gene3D" id="3.30.565.10">
    <property type="entry name" value="Histidine kinase-like ATPase, C-terminal domain"/>
    <property type="match status" value="1"/>
</dbReference>
<feature type="transmembrane region" description="Helical" evidence="6">
    <location>
        <begin position="55"/>
        <end position="78"/>
    </location>
</feature>
<comment type="catalytic activity">
    <reaction evidence="1">
        <text>ATP + protein L-histidine = ADP + protein N-phospho-L-histidine.</text>
        <dbReference type="EC" id="2.7.13.3"/>
    </reaction>
</comment>
<evidence type="ECO:0000259" key="8">
    <source>
        <dbReference type="PROSITE" id="PS50110"/>
    </source>
</evidence>
<organism evidence="9 10">
    <name type="scientific">Pelomonas candidula</name>
    <dbReference type="NCBI Taxonomy" id="3299025"/>
    <lineage>
        <taxon>Bacteria</taxon>
        <taxon>Pseudomonadati</taxon>
        <taxon>Pseudomonadota</taxon>
        <taxon>Betaproteobacteria</taxon>
        <taxon>Burkholderiales</taxon>
        <taxon>Sphaerotilaceae</taxon>
        <taxon>Roseateles</taxon>
    </lineage>
</organism>
<feature type="transmembrane region" description="Helical" evidence="6">
    <location>
        <begin position="90"/>
        <end position="109"/>
    </location>
</feature>